<reference evidence="1" key="1">
    <citation type="submission" date="2019-03" db="EMBL/GenBank/DDBJ databases">
        <title>WGS assembly of Setaria viridis.</title>
        <authorList>
            <person name="Huang P."/>
            <person name="Jenkins J."/>
            <person name="Grimwood J."/>
            <person name="Barry K."/>
            <person name="Healey A."/>
            <person name="Mamidi S."/>
            <person name="Sreedasyam A."/>
            <person name="Shu S."/>
            <person name="Feldman M."/>
            <person name="Wu J."/>
            <person name="Yu Y."/>
            <person name="Chen C."/>
            <person name="Johnson J."/>
            <person name="Rokhsar D."/>
            <person name="Baxter I."/>
            <person name="Schmutz J."/>
            <person name="Brutnell T."/>
            <person name="Kellogg E."/>
        </authorList>
    </citation>
    <scope>NUCLEOTIDE SEQUENCE [LARGE SCALE GENOMIC DNA]</scope>
</reference>
<evidence type="ECO:0000313" key="1">
    <source>
        <dbReference type="EMBL" id="TKW42137.1"/>
    </source>
</evidence>
<organism evidence="1 2">
    <name type="scientific">Setaria viridis</name>
    <name type="common">Green bristlegrass</name>
    <name type="synonym">Setaria italica subsp. viridis</name>
    <dbReference type="NCBI Taxonomy" id="4556"/>
    <lineage>
        <taxon>Eukaryota</taxon>
        <taxon>Viridiplantae</taxon>
        <taxon>Streptophyta</taxon>
        <taxon>Embryophyta</taxon>
        <taxon>Tracheophyta</taxon>
        <taxon>Spermatophyta</taxon>
        <taxon>Magnoliopsida</taxon>
        <taxon>Liliopsida</taxon>
        <taxon>Poales</taxon>
        <taxon>Poaceae</taxon>
        <taxon>PACMAD clade</taxon>
        <taxon>Panicoideae</taxon>
        <taxon>Panicodae</taxon>
        <taxon>Paniceae</taxon>
        <taxon>Cenchrinae</taxon>
        <taxon>Setaria</taxon>
    </lineage>
</organism>
<protein>
    <submittedName>
        <fullName evidence="1">Uncharacterized protein</fullName>
    </submittedName>
</protein>
<gene>
    <name evidence="1" type="ORF">SEVIR_1G363700v2</name>
</gene>
<accession>A0A4U6WSI4</accession>
<dbReference type="EMBL" id="CM016552">
    <property type="protein sequence ID" value="TKW42137.1"/>
    <property type="molecule type" value="Genomic_DNA"/>
</dbReference>
<sequence length="91" mass="10608">MFKLFKEHVSKTSILDDFTSYKSHQKLMQDKRAKQQQIQKQVDCLRLLRSGTVELPFLSQPVNNSRKLLTGSQSHLHCTKQCQLRGEGSYR</sequence>
<keyword evidence="2" id="KW-1185">Reference proteome</keyword>
<evidence type="ECO:0000313" key="2">
    <source>
        <dbReference type="Proteomes" id="UP000298652"/>
    </source>
</evidence>
<dbReference type="Gramene" id="TKW42137">
    <property type="protein sequence ID" value="TKW42137"/>
    <property type="gene ID" value="SEVIR_1G363700v2"/>
</dbReference>
<name>A0A4U6WSI4_SETVI</name>
<dbReference type="Proteomes" id="UP000298652">
    <property type="component" value="Chromosome 1"/>
</dbReference>
<dbReference type="AlphaFoldDB" id="A0A4U6WSI4"/>
<proteinExistence type="predicted"/>